<evidence type="ECO:0000256" key="1">
    <source>
        <dbReference type="SAM" id="MobiDB-lite"/>
    </source>
</evidence>
<proteinExistence type="predicted"/>
<feature type="compositionally biased region" description="Polar residues" evidence="1">
    <location>
        <begin position="198"/>
        <end position="230"/>
    </location>
</feature>
<accession>A0AAE1T9N5</accession>
<dbReference type="Pfam" id="PF09495">
    <property type="entry name" value="DUF2462"/>
    <property type="match status" value="1"/>
</dbReference>
<dbReference type="EMBL" id="JACGWL010000535">
    <property type="protein sequence ID" value="KAK4383661.1"/>
    <property type="molecule type" value="Genomic_DNA"/>
</dbReference>
<reference evidence="2" key="1">
    <citation type="submission" date="2020-06" db="EMBL/GenBank/DDBJ databases">
        <authorList>
            <person name="Li T."/>
            <person name="Hu X."/>
            <person name="Zhang T."/>
            <person name="Song X."/>
            <person name="Zhang H."/>
            <person name="Dai N."/>
            <person name="Sheng W."/>
            <person name="Hou X."/>
            <person name="Wei L."/>
        </authorList>
    </citation>
    <scope>NUCLEOTIDE SEQUENCE</scope>
    <source>
        <strain evidence="2">K16</strain>
        <tissue evidence="2">Leaf</tissue>
    </source>
</reference>
<dbReference type="PANTHER" id="PTHR36769">
    <property type="entry name" value="2,3-BISPHOSPHOGLYCERATE-DEPENDENT PHOSPHOGLYCERATE MUTASE"/>
    <property type="match status" value="1"/>
</dbReference>
<name>A0AAE1T9N5_9LAMI</name>
<feature type="region of interest" description="Disordered" evidence="1">
    <location>
        <begin position="180"/>
        <end position="260"/>
    </location>
</feature>
<organism evidence="2 3">
    <name type="scientific">Sesamum angolense</name>
    <dbReference type="NCBI Taxonomy" id="2727404"/>
    <lineage>
        <taxon>Eukaryota</taxon>
        <taxon>Viridiplantae</taxon>
        <taxon>Streptophyta</taxon>
        <taxon>Embryophyta</taxon>
        <taxon>Tracheophyta</taxon>
        <taxon>Spermatophyta</taxon>
        <taxon>Magnoliopsida</taxon>
        <taxon>eudicotyledons</taxon>
        <taxon>Gunneridae</taxon>
        <taxon>Pentapetalae</taxon>
        <taxon>asterids</taxon>
        <taxon>lamiids</taxon>
        <taxon>Lamiales</taxon>
        <taxon>Pedaliaceae</taxon>
        <taxon>Sesamum</taxon>
    </lineage>
</organism>
<comment type="caution">
    <text evidence="2">The sequence shown here is derived from an EMBL/GenBank/DDBJ whole genome shotgun (WGS) entry which is preliminary data.</text>
</comment>
<feature type="compositionally biased region" description="Basic residues" evidence="1">
    <location>
        <begin position="11"/>
        <end position="36"/>
    </location>
</feature>
<evidence type="ECO:0000313" key="2">
    <source>
        <dbReference type="EMBL" id="KAK4383661.1"/>
    </source>
</evidence>
<dbReference type="PANTHER" id="PTHR36769:SF1">
    <property type="entry name" value="2,3-BISPHOSPHOGLYCERATE-DEPENDENT PHOSPHOGLYCERATE MUTASE"/>
    <property type="match status" value="1"/>
</dbReference>
<dbReference type="AlphaFoldDB" id="A0AAE1T9N5"/>
<dbReference type="Proteomes" id="UP001289374">
    <property type="component" value="Unassembled WGS sequence"/>
</dbReference>
<reference evidence="2" key="2">
    <citation type="journal article" date="2024" name="Plant">
        <title>Genomic evolution and insights into agronomic trait innovations of Sesamum species.</title>
        <authorList>
            <person name="Miao H."/>
            <person name="Wang L."/>
            <person name="Qu L."/>
            <person name="Liu H."/>
            <person name="Sun Y."/>
            <person name="Le M."/>
            <person name="Wang Q."/>
            <person name="Wei S."/>
            <person name="Zheng Y."/>
            <person name="Lin W."/>
            <person name="Duan Y."/>
            <person name="Cao H."/>
            <person name="Xiong S."/>
            <person name="Wang X."/>
            <person name="Wei L."/>
            <person name="Li C."/>
            <person name="Ma Q."/>
            <person name="Ju M."/>
            <person name="Zhao R."/>
            <person name="Li G."/>
            <person name="Mu C."/>
            <person name="Tian Q."/>
            <person name="Mei H."/>
            <person name="Zhang T."/>
            <person name="Gao T."/>
            <person name="Zhang H."/>
        </authorList>
    </citation>
    <scope>NUCLEOTIDE SEQUENCE</scope>
    <source>
        <strain evidence="2">K16</strain>
    </source>
</reference>
<feature type="compositionally biased region" description="Polar residues" evidence="1">
    <location>
        <begin position="180"/>
        <end position="189"/>
    </location>
</feature>
<dbReference type="InterPro" id="IPR019034">
    <property type="entry name" value="UPF0390"/>
</dbReference>
<sequence length="260" mass="29150">MTQKGSLFKGQQKKKSIPPNRHGKVSHTRKGKRVVKPSKVTKEMDADKELSKFINYCNEVKAATVANKDGGQLSIVKPQADSSSVVSVDMENCRKVKKNDDEISPCLLRCGCLTLVAHSHLFFQCTFSRRWFAIRFKEVKFASLCGHMLSGIEASRHVNNANGDHSNQKRISDKLKLQTSQIVNMPEQRNVSKETPPRTLTSKYHAAQSSQQNLTSRIRNINNAPTSVFTLSRRGFRPSTDTTSSSHSQASPSFVRHSEY</sequence>
<feature type="region of interest" description="Disordered" evidence="1">
    <location>
        <begin position="1"/>
        <end position="43"/>
    </location>
</feature>
<gene>
    <name evidence="2" type="ORF">Sango_2722300</name>
</gene>
<evidence type="ECO:0000313" key="3">
    <source>
        <dbReference type="Proteomes" id="UP001289374"/>
    </source>
</evidence>
<protein>
    <submittedName>
        <fullName evidence="2">Uncharacterized protein</fullName>
    </submittedName>
</protein>
<feature type="compositionally biased region" description="Low complexity" evidence="1">
    <location>
        <begin position="239"/>
        <end position="253"/>
    </location>
</feature>
<keyword evidence="3" id="KW-1185">Reference proteome</keyword>